<dbReference type="CDD" id="cd14752">
    <property type="entry name" value="GH31_N"/>
    <property type="match status" value="1"/>
</dbReference>
<dbReference type="AlphaFoldDB" id="A0A2V3PT41"/>
<name>A0A2V3PT41_9BACT</name>
<dbReference type="GO" id="GO:0005975">
    <property type="term" value="P:carbohydrate metabolic process"/>
    <property type="evidence" value="ECO:0007669"/>
    <property type="project" value="InterPro"/>
</dbReference>
<evidence type="ECO:0000313" key="1">
    <source>
        <dbReference type="EMBL" id="PXV65840.1"/>
    </source>
</evidence>
<dbReference type="Gene3D" id="2.60.40.1760">
    <property type="entry name" value="glycosyl hydrolase (family 31)"/>
    <property type="match status" value="1"/>
</dbReference>
<proteinExistence type="predicted"/>
<comment type="caution">
    <text evidence="1">The sequence shown here is derived from an EMBL/GenBank/DDBJ whole genome shotgun (WGS) entry which is preliminary data.</text>
</comment>
<dbReference type="GO" id="GO:0003824">
    <property type="term" value="F:catalytic activity"/>
    <property type="evidence" value="ECO:0007669"/>
    <property type="project" value="InterPro"/>
</dbReference>
<protein>
    <recommendedName>
        <fullName evidence="3">Tetratricopeptide repeat protein</fullName>
    </recommendedName>
</protein>
<evidence type="ECO:0008006" key="3">
    <source>
        <dbReference type="Google" id="ProtNLM"/>
    </source>
</evidence>
<dbReference type="Proteomes" id="UP000247973">
    <property type="component" value="Unassembled WGS sequence"/>
</dbReference>
<organism evidence="1 2">
    <name type="scientific">Dysgonomonas alginatilytica</name>
    <dbReference type="NCBI Taxonomy" id="1605892"/>
    <lineage>
        <taxon>Bacteria</taxon>
        <taxon>Pseudomonadati</taxon>
        <taxon>Bacteroidota</taxon>
        <taxon>Bacteroidia</taxon>
        <taxon>Bacteroidales</taxon>
        <taxon>Dysgonomonadaceae</taxon>
        <taxon>Dysgonomonas</taxon>
    </lineage>
</organism>
<dbReference type="GO" id="GO:0030246">
    <property type="term" value="F:carbohydrate binding"/>
    <property type="evidence" value="ECO:0007669"/>
    <property type="project" value="InterPro"/>
</dbReference>
<dbReference type="SUPFAM" id="SSF74650">
    <property type="entry name" value="Galactose mutarotase-like"/>
    <property type="match status" value="1"/>
</dbReference>
<accession>A0A2V3PT41</accession>
<gene>
    <name evidence="1" type="ORF">CLV62_10613</name>
</gene>
<sequence>MLSEIPGSRKLIPDSIMGEPCFVSEQSFESPTDEFIFGLGQFQDGHYNLKGVSHRLIQVNSQIAIPFIFSSKGYGLLWHQYGLTDFNPADNFISLDKQDKSTESERVLSKTDTNPSTLNNMAVIFLEEGDLDNAKKLFTEAVNGGSTEAHHNLR</sequence>
<reference evidence="1 2" key="1">
    <citation type="submission" date="2018-03" db="EMBL/GenBank/DDBJ databases">
        <title>Genomic Encyclopedia of Archaeal and Bacterial Type Strains, Phase II (KMG-II): from individual species to whole genera.</title>
        <authorList>
            <person name="Goeker M."/>
        </authorList>
    </citation>
    <scope>NUCLEOTIDE SEQUENCE [LARGE SCALE GENOMIC DNA]</scope>
    <source>
        <strain evidence="1 2">DSM 100214</strain>
    </source>
</reference>
<dbReference type="InterPro" id="IPR011013">
    <property type="entry name" value="Gal_mutarotase_sf_dom"/>
</dbReference>
<dbReference type="EMBL" id="QICL01000006">
    <property type="protein sequence ID" value="PXV65840.1"/>
    <property type="molecule type" value="Genomic_DNA"/>
</dbReference>
<keyword evidence="2" id="KW-1185">Reference proteome</keyword>
<evidence type="ECO:0000313" key="2">
    <source>
        <dbReference type="Proteomes" id="UP000247973"/>
    </source>
</evidence>